<accession>A0A4Y2NFX8</accession>
<reference evidence="1 2" key="1">
    <citation type="journal article" date="2019" name="Sci. Rep.">
        <title>Orb-weaving spider Araneus ventricosus genome elucidates the spidroin gene catalogue.</title>
        <authorList>
            <person name="Kono N."/>
            <person name="Nakamura H."/>
            <person name="Ohtoshi R."/>
            <person name="Moran D.A.P."/>
            <person name="Shinohara A."/>
            <person name="Yoshida Y."/>
            <person name="Fujiwara M."/>
            <person name="Mori M."/>
            <person name="Tomita M."/>
            <person name="Arakawa K."/>
        </authorList>
    </citation>
    <scope>NUCLEOTIDE SEQUENCE [LARGE SCALE GENOMIC DNA]</scope>
</reference>
<proteinExistence type="predicted"/>
<dbReference type="EMBL" id="BGPR01009048">
    <property type="protein sequence ID" value="GBN37624.1"/>
    <property type="molecule type" value="Genomic_DNA"/>
</dbReference>
<evidence type="ECO:0000313" key="2">
    <source>
        <dbReference type="Proteomes" id="UP000499080"/>
    </source>
</evidence>
<gene>
    <name evidence="1" type="ORF">AVEN_139980_1</name>
</gene>
<protein>
    <submittedName>
        <fullName evidence="1">Uncharacterized protein</fullName>
    </submittedName>
</protein>
<dbReference type="AlphaFoldDB" id="A0A4Y2NFX8"/>
<sequence length="119" mass="13841">MIKKAIFEIFNSTRKRFKEDLRLLGKVGDNIFREKNRRPVYEKIWISSNAGFSASLKSTDLCGCGEQSSPIHNTTECPLTSSYHLTKPTTDLIQLWLQRVMLNHLFWARIRNHGFAIQE</sequence>
<keyword evidence="2" id="KW-1185">Reference proteome</keyword>
<dbReference type="Proteomes" id="UP000499080">
    <property type="component" value="Unassembled WGS sequence"/>
</dbReference>
<comment type="caution">
    <text evidence="1">The sequence shown here is derived from an EMBL/GenBank/DDBJ whole genome shotgun (WGS) entry which is preliminary data.</text>
</comment>
<organism evidence="1 2">
    <name type="scientific">Araneus ventricosus</name>
    <name type="common">Orbweaver spider</name>
    <name type="synonym">Epeira ventricosa</name>
    <dbReference type="NCBI Taxonomy" id="182803"/>
    <lineage>
        <taxon>Eukaryota</taxon>
        <taxon>Metazoa</taxon>
        <taxon>Ecdysozoa</taxon>
        <taxon>Arthropoda</taxon>
        <taxon>Chelicerata</taxon>
        <taxon>Arachnida</taxon>
        <taxon>Araneae</taxon>
        <taxon>Araneomorphae</taxon>
        <taxon>Entelegynae</taxon>
        <taxon>Araneoidea</taxon>
        <taxon>Araneidae</taxon>
        <taxon>Araneus</taxon>
    </lineage>
</organism>
<evidence type="ECO:0000313" key="1">
    <source>
        <dbReference type="EMBL" id="GBN37624.1"/>
    </source>
</evidence>
<name>A0A4Y2NFX8_ARAVE</name>